<dbReference type="GO" id="GO:0005886">
    <property type="term" value="C:plasma membrane"/>
    <property type="evidence" value="ECO:0007669"/>
    <property type="project" value="TreeGrafter"/>
</dbReference>
<feature type="domain" description="Multidrug resistance protein MdtA-like alpha-helical hairpin" evidence="3">
    <location>
        <begin position="104"/>
        <end position="173"/>
    </location>
</feature>
<dbReference type="Pfam" id="PF25876">
    <property type="entry name" value="HH_MFP_RND"/>
    <property type="match status" value="1"/>
</dbReference>
<proteinExistence type="inferred from homology"/>
<dbReference type="PANTHER" id="PTHR30158:SF24">
    <property type="entry name" value="HLYD FAMILY SECRETION PROTEIN"/>
    <property type="match status" value="1"/>
</dbReference>
<keyword evidence="2" id="KW-0732">Signal</keyword>
<name>A0AA87PZ69_RHIRH</name>
<accession>A0AA87PZ69</accession>
<evidence type="ECO:0000256" key="2">
    <source>
        <dbReference type="SAM" id="SignalP"/>
    </source>
</evidence>
<dbReference type="EMBL" id="BAYX01000004">
    <property type="protein sequence ID" value="GAJ92508.1"/>
    <property type="molecule type" value="Genomic_DNA"/>
</dbReference>
<feature type="chain" id="PRO_5041738033" evidence="2">
    <location>
        <begin position="31"/>
        <end position="398"/>
    </location>
</feature>
<dbReference type="Proteomes" id="UP000026941">
    <property type="component" value="Unassembled WGS sequence"/>
</dbReference>
<evidence type="ECO:0000313" key="6">
    <source>
        <dbReference type="EMBL" id="GAJ92508.1"/>
    </source>
</evidence>
<dbReference type="RefSeq" id="WP_012652857.1">
    <property type="nucleotide sequence ID" value="NZ_BAYX01000004.1"/>
</dbReference>
<sequence length="398" mass="42804">MPKTLAHIAIFSFTIAILAGSHFTGSQALAQSAPPAAPVTVAKPVVRDVIDSDEFIGRFQAVDEVSVRSRVGGYLQEVHFEDGTMVKQGDLLFVIDQRPFVTALNEATASLEVANSSLTLADAQFKRAQSLSTTGSQSASTLDDRRRDLISAQANVRGAQASVDRANLDMDFTKITAPLGGRIDRRLISVGNLVQADQTVLTTIVSLDPIDFYFDVDERRLLSYADEARKHGSALQQGGGGLDVTVTIADAAQKAFKGKLDFAENRVDNQTGTIRVRARFPNPALVLQPGLFGRVQVEGSNSYKAILVPDEAIGSDQNQRVVYTVSTDGNVTPKAVRLGPKLYGYRVIREGMTGDETIVVNGLMRIRPGVKVAPQLIELPQEASNPDAPAQADQGTDQ</sequence>
<feature type="signal peptide" evidence="2">
    <location>
        <begin position="1"/>
        <end position="30"/>
    </location>
</feature>
<organism evidence="6 7">
    <name type="scientific">Rhizobium rhizogenes NBRC 13257</name>
    <dbReference type="NCBI Taxonomy" id="1220581"/>
    <lineage>
        <taxon>Bacteria</taxon>
        <taxon>Pseudomonadati</taxon>
        <taxon>Pseudomonadota</taxon>
        <taxon>Alphaproteobacteria</taxon>
        <taxon>Hyphomicrobiales</taxon>
        <taxon>Rhizobiaceae</taxon>
        <taxon>Rhizobium/Agrobacterium group</taxon>
        <taxon>Rhizobium</taxon>
    </lineage>
</organism>
<dbReference type="GO" id="GO:0046677">
    <property type="term" value="P:response to antibiotic"/>
    <property type="evidence" value="ECO:0007669"/>
    <property type="project" value="TreeGrafter"/>
</dbReference>
<dbReference type="InterPro" id="IPR058624">
    <property type="entry name" value="MdtA-like_HH"/>
</dbReference>
<dbReference type="Gene3D" id="2.40.420.20">
    <property type="match status" value="1"/>
</dbReference>
<protein>
    <submittedName>
        <fullName evidence="6">RND-type multidrug efflux pump membrane fusion protein MexE</fullName>
    </submittedName>
</protein>
<dbReference type="GeneID" id="86850195"/>
<dbReference type="InterPro" id="IPR058626">
    <property type="entry name" value="MdtA-like_b-barrel"/>
</dbReference>
<dbReference type="Pfam" id="PF25917">
    <property type="entry name" value="BSH_RND"/>
    <property type="match status" value="1"/>
</dbReference>
<dbReference type="Pfam" id="PF25944">
    <property type="entry name" value="Beta-barrel_RND"/>
    <property type="match status" value="1"/>
</dbReference>
<reference evidence="6 7" key="1">
    <citation type="submission" date="2014-05" db="EMBL/GenBank/DDBJ databases">
        <title>Whole genome shotgun sequence of Rhizobium rhizogenes NBRC 13257.</title>
        <authorList>
            <person name="Katano-Makiyama Y."/>
            <person name="Hosoyama A."/>
            <person name="Hashimoto M."/>
            <person name="Hosoyama Y."/>
            <person name="Noguchi M."/>
            <person name="Tsuchikane K."/>
            <person name="Kimura A."/>
            <person name="Ohji S."/>
            <person name="Ichikawa N."/>
            <person name="Yamazoe A."/>
            <person name="Fujita N."/>
        </authorList>
    </citation>
    <scope>NUCLEOTIDE SEQUENCE [LARGE SCALE GENOMIC DNA]</scope>
    <source>
        <strain evidence="6 7">NBRC 13257</strain>
    </source>
</reference>
<dbReference type="Gene3D" id="2.40.50.100">
    <property type="match status" value="1"/>
</dbReference>
<feature type="domain" description="Multidrug resistance protein MdtA-like beta-barrel" evidence="5">
    <location>
        <begin position="239"/>
        <end position="298"/>
    </location>
</feature>
<evidence type="ECO:0000259" key="3">
    <source>
        <dbReference type="Pfam" id="PF25876"/>
    </source>
</evidence>
<dbReference type="InterPro" id="IPR058625">
    <property type="entry name" value="MdtA-like_BSH"/>
</dbReference>
<dbReference type="GO" id="GO:0030313">
    <property type="term" value="C:cell envelope"/>
    <property type="evidence" value="ECO:0007669"/>
    <property type="project" value="UniProtKB-SubCell"/>
</dbReference>
<gene>
    <name evidence="6" type="primary">mexE</name>
    <name evidence="6" type="ORF">RRH01S_04_00610</name>
</gene>
<evidence type="ECO:0000259" key="4">
    <source>
        <dbReference type="Pfam" id="PF25917"/>
    </source>
</evidence>
<dbReference type="InterPro" id="IPR006143">
    <property type="entry name" value="RND_pump_MFP"/>
</dbReference>
<dbReference type="Gene3D" id="1.10.287.470">
    <property type="entry name" value="Helix hairpin bin"/>
    <property type="match status" value="1"/>
</dbReference>
<comment type="caution">
    <text evidence="6">The sequence shown here is derived from an EMBL/GenBank/DDBJ whole genome shotgun (WGS) entry which is preliminary data.</text>
</comment>
<evidence type="ECO:0000259" key="5">
    <source>
        <dbReference type="Pfam" id="PF25944"/>
    </source>
</evidence>
<dbReference type="SUPFAM" id="SSF111369">
    <property type="entry name" value="HlyD-like secretion proteins"/>
    <property type="match status" value="1"/>
</dbReference>
<dbReference type="PANTHER" id="PTHR30158">
    <property type="entry name" value="ACRA/E-RELATED COMPONENT OF DRUG EFFLUX TRANSPORTER"/>
    <property type="match status" value="1"/>
</dbReference>
<evidence type="ECO:0000256" key="1">
    <source>
        <dbReference type="ARBA" id="ARBA00009477"/>
    </source>
</evidence>
<feature type="domain" description="Multidrug resistance protein MdtA-like barrel-sandwich hybrid" evidence="4">
    <location>
        <begin position="64"/>
        <end position="201"/>
    </location>
</feature>
<comment type="similarity">
    <text evidence="1">Belongs to the membrane fusion protein (MFP) (TC 8.A.1) family.</text>
</comment>
<dbReference type="GO" id="GO:0022857">
    <property type="term" value="F:transmembrane transporter activity"/>
    <property type="evidence" value="ECO:0007669"/>
    <property type="project" value="InterPro"/>
</dbReference>
<evidence type="ECO:0000313" key="7">
    <source>
        <dbReference type="Proteomes" id="UP000026941"/>
    </source>
</evidence>
<dbReference type="Gene3D" id="2.40.30.170">
    <property type="match status" value="1"/>
</dbReference>
<dbReference type="NCBIfam" id="TIGR01730">
    <property type="entry name" value="RND_mfp"/>
    <property type="match status" value="1"/>
</dbReference>
<dbReference type="AlphaFoldDB" id="A0AA87PZ69"/>